<dbReference type="STRING" id="77586.A0A0D9XJ18"/>
<dbReference type="Proteomes" id="UP000032180">
    <property type="component" value="Chromosome 10"/>
</dbReference>
<reference evidence="4" key="2">
    <citation type="submission" date="2013-12" db="EMBL/GenBank/DDBJ databases">
        <authorList>
            <person name="Yu Y."/>
            <person name="Lee S."/>
            <person name="de Baynast K."/>
            <person name="Wissotski M."/>
            <person name="Liu L."/>
            <person name="Talag J."/>
            <person name="Goicoechea J."/>
            <person name="Angelova A."/>
            <person name="Jetty R."/>
            <person name="Kudrna D."/>
            <person name="Golser W."/>
            <person name="Rivera L."/>
            <person name="Zhang J."/>
            <person name="Wing R."/>
        </authorList>
    </citation>
    <scope>NUCLEOTIDE SEQUENCE</scope>
</reference>
<proteinExistence type="predicted"/>
<evidence type="ECO:0000313" key="4">
    <source>
        <dbReference type="Proteomes" id="UP000032180"/>
    </source>
</evidence>
<dbReference type="EnsemblPlants" id="LPERR10G05320.1">
    <property type="protein sequence ID" value="LPERR10G05320.1"/>
    <property type="gene ID" value="LPERR10G05320"/>
</dbReference>
<name>A0A0D9XJ18_9ORYZ</name>
<keyword evidence="2" id="KW-0812">Transmembrane</keyword>
<sequence>MEYEPAVMCRCRAKAGGFCGAMIIQVASTTSVQMLGDAVMLLKREKRVLSKEVEDRRSQGEEQKKVVDDIRKLVAATKEEVRSLKARNKKLQNERNVLLISIICRLFVMCVVLFGKR</sequence>
<dbReference type="AlphaFoldDB" id="A0A0D9XJ18"/>
<accession>A0A0D9XJ18</accession>
<evidence type="ECO:0000256" key="1">
    <source>
        <dbReference type="SAM" id="Coils"/>
    </source>
</evidence>
<keyword evidence="1" id="KW-0175">Coiled coil</keyword>
<keyword evidence="4" id="KW-1185">Reference proteome</keyword>
<protein>
    <submittedName>
        <fullName evidence="3">Uncharacterized protein</fullName>
    </submittedName>
</protein>
<evidence type="ECO:0000313" key="3">
    <source>
        <dbReference type="EnsemblPlants" id="LPERR10G05320.1"/>
    </source>
</evidence>
<evidence type="ECO:0000256" key="2">
    <source>
        <dbReference type="SAM" id="Phobius"/>
    </source>
</evidence>
<reference evidence="3 4" key="1">
    <citation type="submission" date="2012-08" db="EMBL/GenBank/DDBJ databases">
        <title>Oryza genome evolution.</title>
        <authorList>
            <person name="Wing R.A."/>
        </authorList>
    </citation>
    <scope>NUCLEOTIDE SEQUENCE</scope>
</reference>
<keyword evidence="2" id="KW-1133">Transmembrane helix</keyword>
<keyword evidence="2" id="KW-0472">Membrane</keyword>
<feature type="coiled-coil region" evidence="1">
    <location>
        <begin position="67"/>
        <end position="101"/>
    </location>
</feature>
<feature type="transmembrane region" description="Helical" evidence="2">
    <location>
        <begin position="97"/>
        <end position="115"/>
    </location>
</feature>
<reference evidence="3" key="3">
    <citation type="submission" date="2015-04" db="UniProtKB">
        <authorList>
            <consortium name="EnsemblPlants"/>
        </authorList>
    </citation>
    <scope>IDENTIFICATION</scope>
</reference>
<dbReference type="HOGENOM" id="CLU_2088301_0_0_1"/>
<dbReference type="Gramene" id="LPERR10G05320.1">
    <property type="protein sequence ID" value="LPERR10G05320.1"/>
    <property type="gene ID" value="LPERR10G05320"/>
</dbReference>
<organism evidence="3 4">
    <name type="scientific">Leersia perrieri</name>
    <dbReference type="NCBI Taxonomy" id="77586"/>
    <lineage>
        <taxon>Eukaryota</taxon>
        <taxon>Viridiplantae</taxon>
        <taxon>Streptophyta</taxon>
        <taxon>Embryophyta</taxon>
        <taxon>Tracheophyta</taxon>
        <taxon>Spermatophyta</taxon>
        <taxon>Magnoliopsida</taxon>
        <taxon>Liliopsida</taxon>
        <taxon>Poales</taxon>
        <taxon>Poaceae</taxon>
        <taxon>BOP clade</taxon>
        <taxon>Oryzoideae</taxon>
        <taxon>Oryzeae</taxon>
        <taxon>Oryzinae</taxon>
        <taxon>Leersia</taxon>
    </lineage>
</organism>